<protein>
    <recommendedName>
        <fullName evidence="7">Secreted protein</fullName>
    </recommendedName>
</protein>
<feature type="chain" id="PRO_5036174051" description="Secreted protein" evidence="2">
    <location>
        <begin position="23"/>
        <end position="66"/>
    </location>
</feature>
<evidence type="ECO:0000256" key="1">
    <source>
        <dbReference type="SAM" id="MobiDB-lite"/>
    </source>
</evidence>
<sequence length="66" mass="7006">MGKKTKPRTSMLMLMLGGMVYQGRVCLDARIPVGHRHSHTSGASDLTNSAPGADIGDNSATRRHAS</sequence>
<proteinExistence type="predicted"/>
<accession>A0A6G0KQK8</accession>
<name>A0A6G0KQK8_9STRA</name>
<keyword evidence="2" id="KW-0732">Signal</keyword>
<evidence type="ECO:0000313" key="6">
    <source>
        <dbReference type="Proteomes" id="UP000488956"/>
    </source>
</evidence>
<evidence type="ECO:0000313" key="4">
    <source>
        <dbReference type="EMBL" id="KAE9210989.1"/>
    </source>
</evidence>
<feature type="signal peptide" evidence="2">
    <location>
        <begin position="1"/>
        <end position="22"/>
    </location>
</feature>
<evidence type="ECO:0000313" key="5">
    <source>
        <dbReference type="Proteomes" id="UP000476176"/>
    </source>
</evidence>
<feature type="region of interest" description="Disordered" evidence="1">
    <location>
        <begin position="35"/>
        <end position="66"/>
    </location>
</feature>
<reference evidence="5 6" key="1">
    <citation type="submission" date="2018-09" db="EMBL/GenBank/DDBJ databases">
        <title>Genomic investigation of the strawberry pathogen Phytophthora fragariae indicates pathogenicity is determined by transcriptional variation in three key races.</title>
        <authorList>
            <person name="Adams T.M."/>
            <person name="Armitage A.D."/>
            <person name="Sobczyk M.K."/>
            <person name="Bates H.J."/>
            <person name="Dunwell J.M."/>
            <person name="Nellist C.F."/>
            <person name="Harrison R.J."/>
        </authorList>
    </citation>
    <scope>NUCLEOTIDE SEQUENCE [LARGE SCALE GENOMIC DNA]</scope>
    <source>
        <strain evidence="4 5">BC-23</strain>
        <strain evidence="3 6">ONT-3</strain>
    </source>
</reference>
<dbReference type="AlphaFoldDB" id="A0A6G0KQK8"/>
<dbReference type="Proteomes" id="UP000488956">
    <property type="component" value="Unassembled WGS sequence"/>
</dbReference>
<organism evidence="3 6">
    <name type="scientific">Phytophthora fragariae</name>
    <dbReference type="NCBI Taxonomy" id="53985"/>
    <lineage>
        <taxon>Eukaryota</taxon>
        <taxon>Sar</taxon>
        <taxon>Stramenopiles</taxon>
        <taxon>Oomycota</taxon>
        <taxon>Peronosporomycetes</taxon>
        <taxon>Peronosporales</taxon>
        <taxon>Peronosporaceae</taxon>
        <taxon>Phytophthora</taxon>
    </lineage>
</organism>
<comment type="caution">
    <text evidence="3">The sequence shown here is derived from an EMBL/GenBank/DDBJ whole genome shotgun (WGS) entry which is preliminary data.</text>
</comment>
<evidence type="ECO:0008006" key="7">
    <source>
        <dbReference type="Google" id="ProtNLM"/>
    </source>
</evidence>
<dbReference type="EMBL" id="QXGC01001112">
    <property type="protein sequence ID" value="KAE9210989.1"/>
    <property type="molecule type" value="Genomic_DNA"/>
</dbReference>
<feature type="compositionally biased region" description="Polar residues" evidence="1">
    <location>
        <begin position="40"/>
        <end position="50"/>
    </location>
</feature>
<dbReference type="Proteomes" id="UP000476176">
    <property type="component" value="Unassembled WGS sequence"/>
</dbReference>
<dbReference type="EMBL" id="QXFX01001145">
    <property type="protein sequence ID" value="KAE9095784.1"/>
    <property type="molecule type" value="Genomic_DNA"/>
</dbReference>
<gene>
    <name evidence="4" type="ORF">PF004_g16042</name>
    <name evidence="3" type="ORF">PF010_g16574</name>
</gene>
<evidence type="ECO:0000313" key="3">
    <source>
        <dbReference type="EMBL" id="KAE9095784.1"/>
    </source>
</evidence>
<evidence type="ECO:0000256" key="2">
    <source>
        <dbReference type="SAM" id="SignalP"/>
    </source>
</evidence>